<name>A0A9P0EC64_NEZVI</name>
<keyword evidence="1" id="KW-1133">Transmembrane helix</keyword>
<proteinExistence type="predicted"/>
<dbReference type="OrthoDB" id="10382899at2759"/>
<gene>
    <name evidence="2" type="ORF">NEZAVI_LOCUS4365</name>
</gene>
<keyword evidence="1" id="KW-0812">Transmembrane</keyword>
<accession>A0A9P0EC64</accession>
<keyword evidence="1" id="KW-0472">Membrane</keyword>
<protein>
    <submittedName>
        <fullName evidence="2">Uncharacterized protein</fullName>
    </submittedName>
</protein>
<reference evidence="2" key="1">
    <citation type="submission" date="2022-01" db="EMBL/GenBank/DDBJ databases">
        <authorList>
            <person name="King R."/>
        </authorList>
    </citation>
    <scope>NUCLEOTIDE SEQUENCE</scope>
</reference>
<evidence type="ECO:0000256" key="1">
    <source>
        <dbReference type="SAM" id="Phobius"/>
    </source>
</evidence>
<evidence type="ECO:0000313" key="2">
    <source>
        <dbReference type="EMBL" id="CAH1393743.1"/>
    </source>
</evidence>
<feature type="transmembrane region" description="Helical" evidence="1">
    <location>
        <begin position="276"/>
        <end position="298"/>
    </location>
</feature>
<dbReference type="Proteomes" id="UP001152798">
    <property type="component" value="Chromosome 2"/>
</dbReference>
<sequence>MSNSDVHKEEIICSQDSANYCYQNYEKEYESDQSSSPKTLLCYEDNKDNSDFDKSNEDIIYSQDSDIKISESDSNHFSNAFENPNISLSPSKISVKEGKRAATIDFDVSEIDESSERDPLVTLASTTNSLQITTTVEKREAVRYSNENKQKCNDPIGSPTSDNHIISQTELHDPNSEFLIKAPKKGTLLQRAYHIISDLKKEANLLSYEIQVGLRASKGAFVSEPLIIQDIYFEEKNYIISCKPKNIEVMINEGNFKGSIYLIISNLTMDMRINSVIVIHFPLVALLGLPVMRVILFAENRIQVISSNRVTGSIDINLPNLIIGPRDQKIMHIIKKKTSKTVIDAIIDQLFGKFCSLELKLLHIYKQRTVTHTAVELLTVDTENQFCLVKDSEYGFLKDINLKVNNSYLFVGFTLMCSRVKNEVRSAAEYYSSLKFTNNFIYVVEPCTNSWKINHLSSAAEKTKNYTSLNSVIRNKTNHERFKFLLKDYKVFENKILIRDESFSEIAELQFDEQCCEHKMKLMSLSMPVVLCGIYFLNGCLYYDKYSQLIVL</sequence>
<keyword evidence="3" id="KW-1185">Reference proteome</keyword>
<evidence type="ECO:0000313" key="3">
    <source>
        <dbReference type="Proteomes" id="UP001152798"/>
    </source>
</evidence>
<dbReference type="EMBL" id="OV725078">
    <property type="protein sequence ID" value="CAH1393743.1"/>
    <property type="molecule type" value="Genomic_DNA"/>
</dbReference>
<organism evidence="2 3">
    <name type="scientific">Nezara viridula</name>
    <name type="common">Southern green stink bug</name>
    <name type="synonym">Cimex viridulus</name>
    <dbReference type="NCBI Taxonomy" id="85310"/>
    <lineage>
        <taxon>Eukaryota</taxon>
        <taxon>Metazoa</taxon>
        <taxon>Ecdysozoa</taxon>
        <taxon>Arthropoda</taxon>
        <taxon>Hexapoda</taxon>
        <taxon>Insecta</taxon>
        <taxon>Pterygota</taxon>
        <taxon>Neoptera</taxon>
        <taxon>Paraneoptera</taxon>
        <taxon>Hemiptera</taxon>
        <taxon>Heteroptera</taxon>
        <taxon>Panheteroptera</taxon>
        <taxon>Pentatomomorpha</taxon>
        <taxon>Pentatomoidea</taxon>
        <taxon>Pentatomidae</taxon>
        <taxon>Pentatominae</taxon>
        <taxon>Nezara</taxon>
    </lineage>
</organism>
<dbReference type="AlphaFoldDB" id="A0A9P0EC64"/>